<sequence length="261" mass="29383">MPKIEVKNINKLYTSSDGNEVHALQDINLTINDGEFVCIVGPSGCGKSTLLEIVAGLLDATSGEILLDGVKVNGTSRDIGVVFQDASLFPWRIVQKNITFGMEIAKIPKEIQNKRLEKYINMVNLKGFEHKYPSQLSGGMRQRVGIARTLAMEPKVILMDEPFSAVDHLTRCSLQEELIQIWEREEKNILFVTHDINEAVFLANRIILLSPRPGKIQQIYDVPFPHRRNRNSKELVDIASQIMMDINRNGAQIPSNNYGNL</sequence>
<comment type="caution">
    <text evidence="6">The sequence shown here is derived from an EMBL/GenBank/DDBJ whole genome shotgun (WGS) entry which is preliminary data.</text>
</comment>
<dbReference type="InterPro" id="IPR027417">
    <property type="entry name" value="P-loop_NTPase"/>
</dbReference>
<evidence type="ECO:0000313" key="7">
    <source>
        <dbReference type="Proteomes" id="UP000574276"/>
    </source>
</evidence>
<gene>
    <name evidence="6" type="ORF">H0486_11035</name>
</gene>
<name>A0A839K0G0_9FIRM</name>
<reference evidence="6 7" key="1">
    <citation type="submission" date="2020-07" db="EMBL/GenBank/DDBJ databases">
        <title>Characterization and genome sequencing of isolate MD1, a novel member within the family Lachnospiraceae.</title>
        <authorList>
            <person name="Rettenmaier R."/>
            <person name="Di Bello L."/>
            <person name="Zinser C."/>
            <person name="Scheitz K."/>
            <person name="Liebl W."/>
            <person name="Zverlov V."/>
        </authorList>
    </citation>
    <scope>NUCLEOTIDE SEQUENCE [LARGE SCALE GENOMIC DNA]</scope>
    <source>
        <strain evidence="6 7">MD1</strain>
    </source>
</reference>
<dbReference type="GO" id="GO:0016887">
    <property type="term" value="F:ATP hydrolysis activity"/>
    <property type="evidence" value="ECO:0007669"/>
    <property type="project" value="InterPro"/>
</dbReference>
<evidence type="ECO:0000256" key="4">
    <source>
        <dbReference type="ARBA" id="ARBA00066388"/>
    </source>
</evidence>
<keyword evidence="2" id="KW-0547">Nucleotide-binding</keyword>
<dbReference type="CDD" id="cd03293">
    <property type="entry name" value="ABC_NrtD_SsuB_transporters"/>
    <property type="match status" value="1"/>
</dbReference>
<dbReference type="Proteomes" id="UP000574276">
    <property type="component" value="Unassembled WGS sequence"/>
</dbReference>
<dbReference type="PANTHER" id="PTHR42788">
    <property type="entry name" value="TAURINE IMPORT ATP-BINDING PROTEIN-RELATED"/>
    <property type="match status" value="1"/>
</dbReference>
<dbReference type="PROSITE" id="PS00211">
    <property type="entry name" value="ABC_TRANSPORTER_1"/>
    <property type="match status" value="1"/>
</dbReference>
<proteinExistence type="predicted"/>
<dbReference type="RefSeq" id="WP_228353070.1">
    <property type="nucleotide sequence ID" value="NZ_JACEGA010000001.1"/>
</dbReference>
<keyword evidence="7" id="KW-1185">Reference proteome</keyword>
<dbReference type="InterPro" id="IPR050166">
    <property type="entry name" value="ABC_transporter_ATP-bind"/>
</dbReference>
<dbReference type="InterPro" id="IPR017871">
    <property type="entry name" value="ABC_transporter-like_CS"/>
</dbReference>
<evidence type="ECO:0000259" key="5">
    <source>
        <dbReference type="PROSITE" id="PS50893"/>
    </source>
</evidence>
<dbReference type="EC" id="7.6.2.9" evidence="4"/>
<dbReference type="GO" id="GO:0015418">
    <property type="term" value="F:ABC-type quaternary ammonium compound transporting activity"/>
    <property type="evidence" value="ECO:0007669"/>
    <property type="project" value="UniProtKB-EC"/>
</dbReference>
<dbReference type="GO" id="GO:0005524">
    <property type="term" value="F:ATP binding"/>
    <property type="evidence" value="ECO:0007669"/>
    <property type="project" value="UniProtKB-KW"/>
</dbReference>
<organism evidence="6 7">
    <name type="scientific">Variimorphobacter saccharofermentans</name>
    <dbReference type="NCBI Taxonomy" id="2755051"/>
    <lineage>
        <taxon>Bacteria</taxon>
        <taxon>Bacillati</taxon>
        <taxon>Bacillota</taxon>
        <taxon>Clostridia</taxon>
        <taxon>Lachnospirales</taxon>
        <taxon>Lachnospiraceae</taxon>
        <taxon>Variimorphobacter</taxon>
    </lineage>
</organism>
<dbReference type="FunFam" id="3.40.50.300:FF:000425">
    <property type="entry name" value="Probable ABC transporter, ATP-binding subunit"/>
    <property type="match status" value="1"/>
</dbReference>
<dbReference type="EMBL" id="JACEGA010000001">
    <property type="protein sequence ID" value="MBB2183413.1"/>
    <property type="molecule type" value="Genomic_DNA"/>
</dbReference>
<dbReference type="AlphaFoldDB" id="A0A839K0G0"/>
<evidence type="ECO:0000313" key="6">
    <source>
        <dbReference type="EMBL" id="MBB2183413.1"/>
    </source>
</evidence>
<keyword evidence="1" id="KW-0813">Transport</keyword>
<evidence type="ECO:0000256" key="1">
    <source>
        <dbReference type="ARBA" id="ARBA00022448"/>
    </source>
</evidence>
<dbReference type="SMART" id="SM00382">
    <property type="entry name" value="AAA"/>
    <property type="match status" value="1"/>
</dbReference>
<dbReference type="Pfam" id="PF00005">
    <property type="entry name" value="ABC_tran"/>
    <property type="match status" value="1"/>
</dbReference>
<protein>
    <recommendedName>
        <fullName evidence="4">ABC-type quaternary amine transporter</fullName>
        <ecNumber evidence="4">7.6.2.9</ecNumber>
    </recommendedName>
</protein>
<feature type="domain" description="ABC transporter" evidence="5">
    <location>
        <begin position="4"/>
        <end position="236"/>
    </location>
</feature>
<dbReference type="Gene3D" id="3.40.50.300">
    <property type="entry name" value="P-loop containing nucleotide triphosphate hydrolases"/>
    <property type="match status" value="1"/>
</dbReference>
<dbReference type="InterPro" id="IPR003439">
    <property type="entry name" value="ABC_transporter-like_ATP-bd"/>
</dbReference>
<dbReference type="PANTHER" id="PTHR42788:SF13">
    <property type="entry name" value="ALIPHATIC SULFONATES IMPORT ATP-BINDING PROTEIN SSUB"/>
    <property type="match status" value="1"/>
</dbReference>
<dbReference type="SUPFAM" id="SSF52540">
    <property type="entry name" value="P-loop containing nucleoside triphosphate hydrolases"/>
    <property type="match status" value="1"/>
</dbReference>
<accession>A0A839K0G0</accession>
<evidence type="ECO:0000256" key="2">
    <source>
        <dbReference type="ARBA" id="ARBA00022741"/>
    </source>
</evidence>
<evidence type="ECO:0000256" key="3">
    <source>
        <dbReference type="ARBA" id="ARBA00022840"/>
    </source>
</evidence>
<dbReference type="InterPro" id="IPR003593">
    <property type="entry name" value="AAA+_ATPase"/>
</dbReference>
<keyword evidence="3 6" id="KW-0067">ATP-binding</keyword>
<dbReference type="PROSITE" id="PS50893">
    <property type="entry name" value="ABC_TRANSPORTER_2"/>
    <property type="match status" value="1"/>
</dbReference>